<dbReference type="PANTHER" id="PTHR31635">
    <property type="entry name" value="REVERSE TRANSCRIPTASE DOMAIN-CONTAINING PROTEIN-RELATED"/>
    <property type="match status" value="1"/>
</dbReference>
<organism evidence="3 4">
    <name type="scientific">Dipteronia sinensis</name>
    <dbReference type="NCBI Taxonomy" id="43782"/>
    <lineage>
        <taxon>Eukaryota</taxon>
        <taxon>Viridiplantae</taxon>
        <taxon>Streptophyta</taxon>
        <taxon>Embryophyta</taxon>
        <taxon>Tracheophyta</taxon>
        <taxon>Spermatophyta</taxon>
        <taxon>Magnoliopsida</taxon>
        <taxon>eudicotyledons</taxon>
        <taxon>Gunneridae</taxon>
        <taxon>Pentapetalae</taxon>
        <taxon>rosids</taxon>
        <taxon>malvids</taxon>
        <taxon>Sapindales</taxon>
        <taxon>Sapindaceae</taxon>
        <taxon>Hippocastanoideae</taxon>
        <taxon>Acereae</taxon>
        <taxon>Dipteronia</taxon>
    </lineage>
</organism>
<keyword evidence="4" id="KW-1185">Reference proteome</keyword>
<evidence type="ECO:0000313" key="3">
    <source>
        <dbReference type="EMBL" id="KAK3229325.1"/>
    </source>
</evidence>
<dbReference type="SUPFAM" id="SSF56219">
    <property type="entry name" value="DNase I-like"/>
    <property type="match status" value="1"/>
</dbReference>
<feature type="domain" description="Endonuclease/exonuclease/phosphatase" evidence="2">
    <location>
        <begin position="4"/>
        <end position="225"/>
    </location>
</feature>
<protein>
    <recommendedName>
        <fullName evidence="5">Reverse transcriptase domain-containing protein</fullName>
    </recommendedName>
</protein>
<dbReference type="Proteomes" id="UP001281410">
    <property type="component" value="Unassembled WGS sequence"/>
</dbReference>
<dbReference type="InterPro" id="IPR036691">
    <property type="entry name" value="Endo/exonu/phosph_ase_sf"/>
</dbReference>
<dbReference type="Pfam" id="PF00078">
    <property type="entry name" value="RVT_1"/>
    <property type="match status" value="1"/>
</dbReference>
<reference evidence="3" key="1">
    <citation type="journal article" date="2023" name="Plant J.">
        <title>Genome sequences and population genomics provide insights into the demographic history, inbreeding, and mutation load of two 'living fossil' tree species of Dipteronia.</title>
        <authorList>
            <person name="Feng Y."/>
            <person name="Comes H.P."/>
            <person name="Chen J."/>
            <person name="Zhu S."/>
            <person name="Lu R."/>
            <person name="Zhang X."/>
            <person name="Li P."/>
            <person name="Qiu J."/>
            <person name="Olsen K.M."/>
            <person name="Qiu Y."/>
        </authorList>
    </citation>
    <scope>NUCLEOTIDE SEQUENCE</scope>
    <source>
        <strain evidence="3">NBL</strain>
    </source>
</reference>
<comment type="caution">
    <text evidence="3">The sequence shown here is derived from an EMBL/GenBank/DDBJ whole genome shotgun (WGS) entry which is preliminary data.</text>
</comment>
<dbReference type="GO" id="GO:0003824">
    <property type="term" value="F:catalytic activity"/>
    <property type="evidence" value="ECO:0007669"/>
    <property type="project" value="InterPro"/>
</dbReference>
<dbReference type="PANTHER" id="PTHR31635:SF196">
    <property type="entry name" value="REVERSE TRANSCRIPTASE DOMAIN-CONTAINING PROTEIN-RELATED"/>
    <property type="match status" value="1"/>
</dbReference>
<gene>
    <name evidence="3" type="ORF">Dsin_001206</name>
</gene>
<name>A0AAE0B4V2_9ROSI</name>
<feature type="domain" description="Reverse transcriptase" evidence="1">
    <location>
        <begin position="508"/>
        <end position="645"/>
    </location>
</feature>
<accession>A0AAE0B4V2</accession>
<evidence type="ECO:0008006" key="5">
    <source>
        <dbReference type="Google" id="ProtNLM"/>
    </source>
</evidence>
<dbReference type="Gene3D" id="3.60.10.10">
    <property type="entry name" value="Endonuclease/exonuclease/phosphatase"/>
    <property type="match status" value="1"/>
</dbReference>
<dbReference type="EMBL" id="JANJYJ010000001">
    <property type="protein sequence ID" value="KAK3229325.1"/>
    <property type="molecule type" value="Genomic_DNA"/>
</dbReference>
<dbReference type="AlphaFoldDB" id="A0AAE0B4V2"/>
<evidence type="ECO:0000259" key="2">
    <source>
        <dbReference type="Pfam" id="PF03372"/>
    </source>
</evidence>
<evidence type="ECO:0000259" key="1">
    <source>
        <dbReference type="Pfam" id="PF00078"/>
    </source>
</evidence>
<proteinExistence type="predicted"/>
<sequence>MLAMSWNVRGLGKEVKKRKVRSVVLSQKPMVLFIQESKLNVFDRNIIRSIGGYLLSRGVGVEAIGSAGGLITLWNESLFTPTDCILNRWCIVLVGKLLKQDKQVAFCNVYAPTIESERKELWGFLLNLQLSFTVPWVMGGDFNTVLLEKERRGGVFNKWSARAFNSFILHAKVIDTPLRGMEFTWSNNRESGSWARLDRFLVSLEIFLWFPDLVQREVPRSISDHNAITLGSSKKLWGPSPFRIFNGWMEDQFLTAQIKRNWIGSKVKGSSSSRLQLKLKAAMYVIKKWAVEKSKDRLSTKDCESRLGKLEENGVLEGWSDSLRKERVSIMAEFWKILRVEEQEWRQKSRVKWLTEGDRNSRFFHCVANGRRRNNLIEDIHFGGIKKSKPHEIKEEIAVYFETFYKNVNWRRPNIRGLPIKKLTEVERDLLEAKFDKDEVWAALSSCDGNKAPGPDGFNLNFIKSNWDVVGRDFMKFMEDFHKDGSVVKELNKTFIALIPKTVKPENMLDFRPISLVSSLYKVLAKTLANRMKRIMGSVIGEAQTTFVNNRQILDSFIVAEEIIHHWKRSKEGGLLVKLDFEKAYDSLDHSFVDNMLKKMGFGRKWRQWMFCCMSTPELSVLVNGSPTRQFRMQRGLCQGDPLSLFSSLWQWKG</sequence>
<dbReference type="InterPro" id="IPR000477">
    <property type="entry name" value="RT_dom"/>
</dbReference>
<dbReference type="Pfam" id="PF03372">
    <property type="entry name" value="Exo_endo_phos"/>
    <property type="match status" value="1"/>
</dbReference>
<dbReference type="CDD" id="cd01650">
    <property type="entry name" value="RT_nLTR_like"/>
    <property type="match status" value="1"/>
</dbReference>
<dbReference type="InterPro" id="IPR005135">
    <property type="entry name" value="Endo/exonuclease/phosphatase"/>
</dbReference>
<evidence type="ECO:0000313" key="4">
    <source>
        <dbReference type="Proteomes" id="UP001281410"/>
    </source>
</evidence>